<dbReference type="InterPro" id="IPR035892">
    <property type="entry name" value="C2_domain_sf"/>
</dbReference>
<dbReference type="GO" id="GO:0042734">
    <property type="term" value="C:presynaptic membrane"/>
    <property type="evidence" value="ECO:0007669"/>
    <property type="project" value="TreeGrafter"/>
</dbReference>
<dbReference type="GO" id="GO:0035249">
    <property type="term" value="P:synaptic transmission, glutamatergic"/>
    <property type="evidence" value="ECO:0007669"/>
    <property type="project" value="TreeGrafter"/>
</dbReference>
<dbReference type="GO" id="GO:0017075">
    <property type="term" value="F:syntaxin-1 binding"/>
    <property type="evidence" value="ECO:0007669"/>
    <property type="project" value="TreeGrafter"/>
</dbReference>
<dbReference type="GO" id="GO:0016082">
    <property type="term" value="P:synaptic vesicle priming"/>
    <property type="evidence" value="ECO:0007669"/>
    <property type="project" value="TreeGrafter"/>
</dbReference>
<reference evidence="3" key="1">
    <citation type="submission" date="2014-05" db="EMBL/GenBank/DDBJ databases">
        <title>The genome and life-stage specific transcriptomes of Globodera pallida elucidate key aspects of plant parasitism by a cyst nematode.</title>
        <authorList>
            <person name="Cotton J.A."/>
            <person name="Lilley C.J."/>
            <person name="Jones L.M."/>
            <person name="Kikuchi T."/>
            <person name="Reid A.J."/>
            <person name="Thorpe P."/>
            <person name="Tsai I.J."/>
            <person name="Beasley H."/>
            <person name="Blok V."/>
            <person name="Cock P.J.A."/>
            <person name="Van den Akker S.E."/>
            <person name="Holroyd N."/>
            <person name="Hunt M."/>
            <person name="Mantelin S."/>
            <person name="Naghra H."/>
            <person name="Pain A."/>
            <person name="Palomares-Rius J.E."/>
            <person name="Zarowiecki M."/>
            <person name="Berriman M."/>
            <person name="Jones J.T."/>
            <person name="Urwin P.E."/>
        </authorList>
    </citation>
    <scope>NUCLEOTIDE SEQUENCE [LARGE SCALE GENOMIC DNA]</scope>
    <source>
        <strain evidence="3">Lindley</strain>
    </source>
</reference>
<feature type="compositionally biased region" description="Basic and acidic residues" evidence="1">
    <location>
        <begin position="124"/>
        <end position="134"/>
    </location>
</feature>
<organism evidence="3 4">
    <name type="scientific">Globodera pallida</name>
    <name type="common">Potato cyst nematode worm</name>
    <name type="synonym">Heterodera pallida</name>
    <dbReference type="NCBI Taxonomy" id="36090"/>
    <lineage>
        <taxon>Eukaryota</taxon>
        <taxon>Metazoa</taxon>
        <taxon>Ecdysozoa</taxon>
        <taxon>Nematoda</taxon>
        <taxon>Chromadorea</taxon>
        <taxon>Rhabditida</taxon>
        <taxon>Tylenchina</taxon>
        <taxon>Tylenchomorpha</taxon>
        <taxon>Tylenchoidea</taxon>
        <taxon>Heteroderidae</taxon>
        <taxon>Heteroderinae</taxon>
        <taxon>Globodera</taxon>
    </lineage>
</organism>
<dbReference type="GO" id="GO:0019992">
    <property type="term" value="F:diacylglycerol binding"/>
    <property type="evidence" value="ECO:0007669"/>
    <property type="project" value="InterPro"/>
</dbReference>
<dbReference type="SUPFAM" id="SSF49562">
    <property type="entry name" value="C2 domain (Calcium/lipid-binding domain, CaLB)"/>
    <property type="match status" value="1"/>
</dbReference>
<dbReference type="GO" id="GO:0005516">
    <property type="term" value="F:calmodulin binding"/>
    <property type="evidence" value="ECO:0007669"/>
    <property type="project" value="TreeGrafter"/>
</dbReference>
<protein>
    <submittedName>
        <fullName evidence="4">C2 domain-containing protein</fullName>
    </submittedName>
</protein>
<dbReference type="GO" id="GO:0099525">
    <property type="term" value="P:presynaptic dense core vesicle exocytosis"/>
    <property type="evidence" value="ECO:0007669"/>
    <property type="project" value="TreeGrafter"/>
</dbReference>
<dbReference type="GO" id="GO:0016081">
    <property type="term" value="P:synaptic vesicle docking"/>
    <property type="evidence" value="ECO:0007669"/>
    <property type="project" value="TreeGrafter"/>
</dbReference>
<evidence type="ECO:0000259" key="2">
    <source>
        <dbReference type="PROSITE" id="PS50004"/>
    </source>
</evidence>
<dbReference type="InterPro" id="IPR000008">
    <property type="entry name" value="C2_dom"/>
</dbReference>
<dbReference type="GO" id="GO:0098831">
    <property type="term" value="C:presynaptic active zone cytoplasmic component"/>
    <property type="evidence" value="ECO:0007669"/>
    <property type="project" value="TreeGrafter"/>
</dbReference>
<dbReference type="Pfam" id="PF00168">
    <property type="entry name" value="C2"/>
    <property type="match status" value="1"/>
</dbReference>
<feature type="region of interest" description="Disordered" evidence="1">
    <location>
        <begin position="110"/>
        <end position="134"/>
    </location>
</feature>
<accession>A0A183CKV7</accession>
<dbReference type="PANTHER" id="PTHR10480:SF12">
    <property type="entry name" value="UNC-13, ISOFORM E"/>
    <property type="match status" value="1"/>
</dbReference>
<dbReference type="PROSITE" id="PS50004">
    <property type="entry name" value="C2"/>
    <property type="match status" value="1"/>
</dbReference>
<name>A0A183CKV7_GLOPA</name>
<dbReference type="Proteomes" id="UP000050741">
    <property type="component" value="Unassembled WGS sequence"/>
</dbReference>
<reference evidence="4" key="2">
    <citation type="submission" date="2016-06" db="UniProtKB">
        <authorList>
            <consortium name="WormBaseParasite"/>
        </authorList>
    </citation>
    <scope>IDENTIFICATION</scope>
</reference>
<dbReference type="GO" id="GO:0061789">
    <property type="term" value="P:dense core granule priming"/>
    <property type="evidence" value="ECO:0007669"/>
    <property type="project" value="TreeGrafter"/>
</dbReference>
<dbReference type="GO" id="GO:0043195">
    <property type="term" value="C:terminal bouton"/>
    <property type="evidence" value="ECO:0007669"/>
    <property type="project" value="TreeGrafter"/>
</dbReference>
<sequence length="225" mass="25663">MLSQNLEKTLLCLMMCAVLKRQLVYRKCLQSPIYPISATTPHNFLSATINGPNQKIRVWDEDNDLKSKLRQKLTRESERLFGPDNHRSSPLSGEMDVWEAVGDLCQRAERQGQNRQNADCLQRAAEKSNKHGEGDRVQNLIAVIRDDRMKAQERNKPETFGRIANSFGVDDKTQQEVLICAKGLSGKDKTGKSDPYVTAQVGKVRKRTRTIHQELNPVWNEKFTL</sequence>
<dbReference type="GO" id="GO:0030672">
    <property type="term" value="C:synaptic vesicle membrane"/>
    <property type="evidence" value="ECO:0007669"/>
    <property type="project" value="TreeGrafter"/>
</dbReference>
<dbReference type="Gene3D" id="2.60.40.150">
    <property type="entry name" value="C2 domain"/>
    <property type="match status" value="1"/>
</dbReference>
<dbReference type="PANTHER" id="PTHR10480">
    <property type="entry name" value="PROTEIN UNC-13 HOMOLOG"/>
    <property type="match status" value="1"/>
</dbReference>
<evidence type="ECO:0000256" key="1">
    <source>
        <dbReference type="SAM" id="MobiDB-lite"/>
    </source>
</evidence>
<dbReference type="GO" id="GO:0031594">
    <property type="term" value="C:neuromuscular junction"/>
    <property type="evidence" value="ECO:0007669"/>
    <property type="project" value="TreeGrafter"/>
</dbReference>
<feature type="domain" description="C2" evidence="2">
    <location>
        <begin position="159"/>
        <end position="225"/>
    </location>
</feature>
<dbReference type="InterPro" id="IPR027080">
    <property type="entry name" value="Unc-13"/>
</dbReference>
<dbReference type="AlphaFoldDB" id="A0A183CKV7"/>
<dbReference type="WBParaSite" id="GPLIN_001351300">
    <property type="protein sequence ID" value="GPLIN_001351300"/>
    <property type="gene ID" value="GPLIN_001351300"/>
</dbReference>
<proteinExistence type="predicted"/>
<evidence type="ECO:0000313" key="3">
    <source>
        <dbReference type="Proteomes" id="UP000050741"/>
    </source>
</evidence>
<evidence type="ECO:0000313" key="4">
    <source>
        <dbReference type="WBParaSite" id="GPLIN_001351300"/>
    </source>
</evidence>
<keyword evidence="3" id="KW-1185">Reference proteome</keyword>